<organism evidence="1 2">
    <name type="scientific">Moniliophthora roreri (strain MCA 2997)</name>
    <name type="common">Cocoa frosty pod rot fungus</name>
    <name type="synonym">Crinipellis roreri</name>
    <dbReference type="NCBI Taxonomy" id="1381753"/>
    <lineage>
        <taxon>Eukaryota</taxon>
        <taxon>Fungi</taxon>
        <taxon>Dikarya</taxon>
        <taxon>Basidiomycota</taxon>
        <taxon>Agaricomycotina</taxon>
        <taxon>Agaricomycetes</taxon>
        <taxon>Agaricomycetidae</taxon>
        <taxon>Agaricales</taxon>
        <taxon>Marasmiineae</taxon>
        <taxon>Marasmiaceae</taxon>
        <taxon>Moniliophthora</taxon>
    </lineage>
</organism>
<accession>V2WWV0</accession>
<comment type="caution">
    <text evidence="1">The sequence shown here is derived from an EMBL/GenBank/DDBJ whole genome shotgun (WGS) entry which is preliminary data.</text>
</comment>
<proteinExistence type="predicted"/>
<keyword evidence="2" id="KW-1185">Reference proteome</keyword>
<reference evidence="1 2" key="1">
    <citation type="journal article" date="2014" name="BMC Genomics">
        <title>Genome and secretome analysis of the hemibiotrophic fungal pathogen, Moniliophthora roreri, which causes frosty pod rot disease of cacao: mechanisms of the biotrophic and necrotrophic phases.</title>
        <authorList>
            <person name="Meinhardt L.W."/>
            <person name="Costa G.G.L."/>
            <person name="Thomazella D.P.T."/>
            <person name="Teixeira P.J.P.L."/>
            <person name="Carazzolle M.F."/>
            <person name="Schuster S.C."/>
            <person name="Carlson J.E."/>
            <person name="Guiltinan M.J."/>
            <person name="Mieczkowski P."/>
            <person name="Farmer A."/>
            <person name="Ramaraj T."/>
            <person name="Crozier J."/>
            <person name="Davis R.E."/>
            <person name="Shao J."/>
            <person name="Melnick R.L."/>
            <person name="Pereira G.A.G."/>
            <person name="Bailey B.A."/>
        </authorList>
    </citation>
    <scope>NUCLEOTIDE SEQUENCE [LARGE SCALE GENOMIC DNA]</scope>
    <source>
        <strain evidence="1 2">MCA 2997</strain>
    </source>
</reference>
<dbReference type="HOGENOM" id="CLU_023750_0_0_1"/>
<dbReference type="OrthoDB" id="3063557at2759"/>
<dbReference type="EMBL" id="AWSO01000985">
    <property type="protein sequence ID" value="ESK86057.1"/>
    <property type="molecule type" value="Genomic_DNA"/>
</dbReference>
<name>V2WWV0_MONRO</name>
<sequence length="423" mass="49116">MISKLYTPHSTAYTSTFVIIIISHNLEMSFTNSSQVPIRGRNTFNHVHGNQVNQSISAEIVNMINEAEVERTEFDEFEYVKRGNVISVKKLDHTGGDGQEWTKTVGRPNAWATAHTVELHPTRQRFTAFMYEGEDAHELWEKDFQLYSHDKDPETFQLFGSNRSQIPMLIFHNEWTPLAHIYTTSFWKDMFIHFLAEHADNSRSSLWMDGEGILRIGPHGPFNLDWRPFDSNANTIVPSTADMLKDDTCLRFFSKQPSSSGVDESILRCARWSHKKDTYLDDLFSESETTCMQDHRRNFPGWRAEYPHHSYIWRSAPYLPSILNTVTELRFDTIYSSAVGAVARWKEKAHSWWILQPNGLLDPTWLDSGLTRFKLDTSGEKEVEVNARFDWMTFETGWLSQSTAVFNHFEKTINKESFCEFPL</sequence>
<dbReference type="Proteomes" id="UP000017559">
    <property type="component" value="Unassembled WGS sequence"/>
</dbReference>
<evidence type="ECO:0000313" key="2">
    <source>
        <dbReference type="Proteomes" id="UP000017559"/>
    </source>
</evidence>
<dbReference type="AlphaFoldDB" id="V2WWV0"/>
<evidence type="ECO:0000313" key="1">
    <source>
        <dbReference type="EMBL" id="ESK86057.1"/>
    </source>
</evidence>
<dbReference type="KEGG" id="mrr:Moror_9393"/>
<protein>
    <submittedName>
        <fullName evidence="1">Uncharacterized protein</fullName>
    </submittedName>
</protein>
<gene>
    <name evidence="1" type="ORF">Moror_9393</name>
</gene>